<feature type="region of interest" description="Disordered" evidence="7">
    <location>
        <begin position="169"/>
        <end position="203"/>
    </location>
</feature>
<feature type="compositionally biased region" description="Low complexity" evidence="7">
    <location>
        <begin position="643"/>
        <end position="662"/>
    </location>
</feature>
<feature type="region of interest" description="Disordered" evidence="7">
    <location>
        <begin position="643"/>
        <end position="726"/>
    </location>
</feature>
<gene>
    <name evidence="8" type="ORF">H4Q32_020282</name>
</gene>
<evidence type="ECO:0000256" key="3">
    <source>
        <dbReference type="ARBA" id="ARBA00022842"/>
    </source>
</evidence>
<feature type="compositionally biased region" description="Basic and acidic residues" evidence="7">
    <location>
        <begin position="694"/>
        <end position="709"/>
    </location>
</feature>
<keyword evidence="6" id="KW-0805">Transcription regulation</keyword>
<evidence type="ECO:0000313" key="8">
    <source>
        <dbReference type="EMBL" id="KAI2649077.1"/>
    </source>
</evidence>
<keyword evidence="4 6" id="KW-0904">Protein phosphatase</keyword>
<feature type="region of interest" description="Disordered" evidence="7">
    <location>
        <begin position="51"/>
        <end position="90"/>
    </location>
</feature>
<evidence type="ECO:0000256" key="7">
    <source>
        <dbReference type="SAM" id="MobiDB-lite"/>
    </source>
</evidence>
<dbReference type="Gene3D" id="3.40.50.12350">
    <property type="match status" value="2"/>
</dbReference>
<dbReference type="EMBL" id="JACTAM010000024">
    <property type="protein sequence ID" value="KAI2649077.1"/>
    <property type="molecule type" value="Genomic_DNA"/>
</dbReference>
<keyword evidence="6" id="KW-0804">Transcription</keyword>
<organism evidence="8 9">
    <name type="scientific">Labeo rohita</name>
    <name type="common">Indian major carp</name>
    <name type="synonym">Cyprinus rohita</name>
    <dbReference type="NCBI Taxonomy" id="84645"/>
    <lineage>
        <taxon>Eukaryota</taxon>
        <taxon>Metazoa</taxon>
        <taxon>Chordata</taxon>
        <taxon>Craniata</taxon>
        <taxon>Vertebrata</taxon>
        <taxon>Euteleostomi</taxon>
        <taxon>Actinopterygii</taxon>
        <taxon>Neopterygii</taxon>
        <taxon>Teleostei</taxon>
        <taxon>Ostariophysi</taxon>
        <taxon>Cypriniformes</taxon>
        <taxon>Cyprinidae</taxon>
        <taxon>Labeoninae</taxon>
        <taxon>Labeonini</taxon>
        <taxon>Labeo</taxon>
    </lineage>
</organism>
<evidence type="ECO:0000256" key="5">
    <source>
        <dbReference type="ARBA" id="ARBA00051722"/>
    </source>
</evidence>
<keyword evidence="9" id="KW-1185">Reference proteome</keyword>
<evidence type="ECO:0000256" key="2">
    <source>
        <dbReference type="ARBA" id="ARBA00022801"/>
    </source>
</evidence>
<feature type="compositionally biased region" description="Polar residues" evidence="7">
    <location>
        <begin position="173"/>
        <end position="203"/>
    </location>
</feature>
<accession>A0ABQ8LGK1</accession>
<dbReference type="InterPro" id="IPR038102">
    <property type="entry name" value="EYA_dom_sf"/>
</dbReference>
<feature type="region of interest" description="Disordered" evidence="7">
    <location>
        <begin position="339"/>
        <end position="376"/>
    </location>
</feature>
<evidence type="ECO:0000256" key="4">
    <source>
        <dbReference type="ARBA" id="ARBA00022912"/>
    </source>
</evidence>
<dbReference type="PANTHER" id="PTHR10190:SF11">
    <property type="entry name" value="EYES ABSENT HOMOLOG 1"/>
    <property type="match status" value="1"/>
</dbReference>
<feature type="compositionally biased region" description="Polar residues" evidence="7">
    <location>
        <begin position="399"/>
        <end position="414"/>
    </location>
</feature>
<feature type="compositionally biased region" description="Polar residues" evidence="7">
    <location>
        <begin position="339"/>
        <end position="348"/>
    </location>
</feature>
<feature type="region of interest" description="Disordered" evidence="7">
    <location>
        <begin position="839"/>
        <end position="859"/>
    </location>
</feature>
<dbReference type="InterPro" id="IPR028472">
    <property type="entry name" value="EYA"/>
</dbReference>
<evidence type="ECO:0000256" key="1">
    <source>
        <dbReference type="ARBA" id="ARBA00010501"/>
    </source>
</evidence>
<keyword evidence="3 6" id="KW-0460">Magnesium</keyword>
<comment type="caution">
    <text evidence="8">The sequence shown here is derived from an EMBL/GenBank/DDBJ whole genome shotgun (WGS) entry which is preliminary data.</text>
</comment>
<comment type="catalytic activity">
    <reaction evidence="5 6">
        <text>O-phospho-L-tyrosyl-[protein] + H2O = L-tyrosyl-[protein] + phosphate</text>
        <dbReference type="Rhea" id="RHEA:10684"/>
        <dbReference type="Rhea" id="RHEA-COMP:10136"/>
        <dbReference type="Rhea" id="RHEA-COMP:20101"/>
        <dbReference type="ChEBI" id="CHEBI:15377"/>
        <dbReference type="ChEBI" id="CHEBI:43474"/>
        <dbReference type="ChEBI" id="CHEBI:46858"/>
        <dbReference type="ChEBI" id="CHEBI:61978"/>
        <dbReference type="EC" id="3.1.3.48"/>
    </reaction>
</comment>
<evidence type="ECO:0000313" key="9">
    <source>
        <dbReference type="Proteomes" id="UP000830375"/>
    </source>
</evidence>
<proteinExistence type="inferred from homology"/>
<reference evidence="8 9" key="1">
    <citation type="submission" date="2022-01" db="EMBL/GenBank/DDBJ databases">
        <title>A high-quality chromosome-level genome assembly of rohu carp, Labeo rohita.</title>
        <authorList>
            <person name="Arick M.A. II"/>
            <person name="Hsu C.-Y."/>
            <person name="Magbanua Z."/>
            <person name="Pechanova O."/>
            <person name="Grover C."/>
            <person name="Miller E."/>
            <person name="Thrash A."/>
            <person name="Ezzel L."/>
            <person name="Alam S."/>
            <person name="Benzie J."/>
            <person name="Hamilton M."/>
            <person name="Karsi A."/>
            <person name="Lawrence M.L."/>
            <person name="Peterson D.G."/>
        </authorList>
    </citation>
    <scope>NUCLEOTIDE SEQUENCE [LARGE SCALE GENOMIC DNA]</scope>
    <source>
        <strain evidence="9">BAU-BD-2019</strain>
        <tissue evidence="8">Blood</tissue>
    </source>
</reference>
<comment type="similarity">
    <text evidence="1 6">Belongs to the HAD-like hydrolase superfamily. EYA family.</text>
</comment>
<sequence length="944" mass="102887">MRSVCVRPSWKRCAVKDTGPPPFPVHLVKNHLLDEGLCPVMPRKLRALNARYQRRSGRPNTNDESPFRHSAGRREDLEGGNNGGGVEPTDNVALCSTDSSLPILRENNKNVFSDNVYCVTDGSSQRHRDEITRSHIVFRVLAVCVRVIQYHVTVCVSLPLRSMEMQDLASPHSRVSGSSESPNGPNLDNSHINNNSMTPNGTEGDNITMLTTADWLLSSSSQSAAGRFYGYVWYVIRLDCTSFCMRRATIFPYPFEKEGWGERWDAFKPLPVDMCSFEGEHSCNILSMLILQAERHLSVVSALPVQRHECSAFLLLAVKTEPMSSSEIATSVADGSLDSFSGSGTTRTHSARLVGDDPSDGLLISRGPGSGPVAGARVAEWPSTLSLRAGNHRPAIGTSGFSPRQTHQFSPQIYPSNRPYPHILPTPSAQNMAAYGQTQYTTGMQQAAAYGTYPQPGQPYGIPAYGIKTEGGLTQAQSPGQSGFLSYSSSFSTPQTGQAPYSYQMQEGTPVTLVFERHCPKSKTNGLFLPPLFLPIFLPLVFSFEPPTVSAGYITLIVLRITSVSNKAAFDLIFRCFALRKLTVMSLSLIGGSFTTTSGLYAGSNSLTNSTGFNSTQQDYPSYPAFGQSQYAQYYNSSPYTSPYMTSNNTSPTTPSTTATYTLQEPPSGITSQALSEQPGGEYSTIHSPSTPIKDSDSDRLRRASDGKSRGRGRRNNNPSPPPDSDLERVFIWDLDETIIVFHSLLTGSYANRFGRIIEALQAFGWACSCQSYVAGTGMDYKPVALRIVDDSSARMSVEQGPGGWFVLFVPQAGVARSHKADGSGQLCGRQPWRESLRGGVSEGRTWRPSGGADVWGQDPPTSVSLGLRMEEMIFNLADTHFFFNDLEVSPELFCDFGGLPFFAVTVAVFTPCEAYCKPSNTSPRSAPTTAPSLPCRPGQFVSF</sequence>
<dbReference type="PANTHER" id="PTHR10190">
    <property type="entry name" value="EYES ABSENT"/>
    <property type="match status" value="1"/>
</dbReference>
<comment type="cofactor">
    <cofactor evidence="6">
        <name>Mg(2+)</name>
        <dbReference type="ChEBI" id="CHEBI:18420"/>
    </cofactor>
    <text evidence="6">Binds 1 Mg(2+) ion per subunit.</text>
</comment>
<keyword evidence="2 6" id="KW-0378">Hydrolase</keyword>
<name>A0ABQ8LGK1_LABRO</name>
<protein>
    <recommendedName>
        <fullName evidence="6">Eyes absent homolog</fullName>
        <ecNumber evidence="6">3.1.3.48</ecNumber>
    </recommendedName>
</protein>
<feature type="compositionally biased region" description="Polar residues" evidence="7">
    <location>
        <begin position="663"/>
        <end position="676"/>
    </location>
</feature>
<dbReference type="Proteomes" id="UP000830375">
    <property type="component" value="Unassembled WGS sequence"/>
</dbReference>
<evidence type="ECO:0000256" key="6">
    <source>
        <dbReference type="RuleBase" id="RU362036"/>
    </source>
</evidence>
<dbReference type="EC" id="3.1.3.48" evidence="6"/>
<keyword evidence="6" id="KW-0479">Metal-binding</keyword>
<feature type="region of interest" description="Disordered" evidence="7">
    <location>
        <begin position="389"/>
        <end position="414"/>
    </location>
</feature>